<dbReference type="AlphaFoldDB" id="A0A0K2GXH6"/>
<feature type="region of interest" description="Disordered" evidence="1">
    <location>
        <begin position="292"/>
        <end position="327"/>
    </location>
</feature>
<evidence type="ECO:0000313" key="4">
    <source>
        <dbReference type="EMBL" id="SPP64258.1"/>
    </source>
</evidence>
<feature type="compositionally biased region" description="Polar residues" evidence="1">
    <location>
        <begin position="293"/>
        <end position="311"/>
    </location>
</feature>
<reference evidence="5" key="2">
    <citation type="submission" date="2018-04" db="EMBL/GenBank/DDBJ databases">
        <authorList>
            <person name="Lucker S."/>
            <person name="Sakoula D."/>
        </authorList>
    </citation>
    <scope>NUCLEOTIDE SEQUENCE [LARGE SCALE GENOMIC DNA]</scope>
</reference>
<gene>
    <name evidence="4" type="ORF">NITLEN_110024</name>
    <name evidence="3" type="ORF">NITLEN_v1_110024</name>
</gene>
<dbReference type="OrthoDB" id="9796207at2"/>
<dbReference type="EMBL" id="OUNR01000003">
    <property type="protein sequence ID" value="SPP64258.1"/>
    <property type="molecule type" value="Genomic_DNA"/>
</dbReference>
<dbReference type="PROSITE" id="PS51257">
    <property type="entry name" value="PROKAR_LIPOPROTEIN"/>
    <property type="match status" value="1"/>
</dbReference>
<dbReference type="Proteomes" id="UP000248168">
    <property type="component" value="Unassembled WGS sequence"/>
</dbReference>
<proteinExistence type="predicted"/>
<organism evidence="3">
    <name type="scientific">Nitrospira lenta</name>
    <dbReference type="NCBI Taxonomy" id="1436998"/>
    <lineage>
        <taxon>Bacteria</taxon>
        <taxon>Pseudomonadati</taxon>
        <taxon>Nitrospirota</taxon>
        <taxon>Nitrospiria</taxon>
        <taxon>Nitrospirales</taxon>
        <taxon>Nitrospiraceae</taxon>
        <taxon>Nitrospira</taxon>
    </lineage>
</organism>
<evidence type="ECO:0000313" key="5">
    <source>
        <dbReference type="Proteomes" id="UP000248168"/>
    </source>
</evidence>
<evidence type="ECO:0000313" key="3">
    <source>
        <dbReference type="EMBL" id="ALA66368.1"/>
    </source>
</evidence>
<dbReference type="InParanoid" id="A0A0K2GXH6"/>
<sequence>MNALRHQPTRNTPLRRLLLLTLILLGLAGAGCNTAPAVGTVLFESPQGTVYLQHLPDRAFQASHPITLEPALLARILQGLQIQERERVLQSLLAGSPSPVSVFSEDQIRFLAPLIAEGLRTATPDQRVEYRLRAQRNTLASESSSVETTAGSVYAYGPALYVSLSQYRYEPSLTNTDDIAHRRLPDASGMANRTLVFTPLAAVLPGTGRSGERLVAIDLRLLQESAPSAKAPAQATPQAEPLGKPVPAPQAAVRPSAPPAVSAELLEAKDAEIRSLKDLVIKKDLELDALKNELQSSKRQPSNRATTPQDSSARKNKRPPSRQEPTP</sequence>
<dbReference type="RefSeq" id="WP_121988674.1">
    <property type="nucleotide sequence ID" value="NZ_OUNR01000003.1"/>
</dbReference>
<protein>
    <recommendedName>
        <fullName evidence="6">Lipoprotein</fullName>
    </recommendedName>
</protein>
<keyword evidence="5" id="KW-1185">Reference proteome</keyword>
<keyword evidence="2" id="KW-0732">Signal</keyword>
<evidence type="ECO:0000256" key="2">
    <source>
        <dbReference type="SAM" id="SignalP"/>
    </source>
</evidence>
<evidence type="ECO:0000256" key="1">
    <source>
        <dbReference type="SAM" id="MobiDB-lite"/>
    </source>
</evidence>
<name>A0A0K2GXH6_9BACT</name>
<reference evidence="3" key="1">
    <citation type="journal article" date="2015" name="Proc. Natl. Acad. Sci. U.S.A.">
        <title>Expanded metabolic versatility of ubiquitous nitrite-oxidizing bacteria from the genus Nitrospira.</title>
        <authorList>
            <person name="Koch H."/>
            <person name="Lucker S."/>
            <person name="Albertsen M."/>
            <person name="Kitzinger K."/>
            <person name="Herbold C."/>
            <person name="Spieck E."/>
            <person name="Nielsen P.H."/>
            <person name="Wagner M."/>
            <person name="Daims H."/>
        </authorList>
    </citation>
    <scope>NUCLEOTIDE SEQUENCE</scope>
    <source>
        <strain evidence="3">BS10</strain>
    </source>
</reference>
<evidence type="ECO:0008006" key="6">
    <source>
        <dbReference type="Google" id="ProtNLM"/>
    </source>
</evidence>
<dbReference type="EMBL" id="KR873375">
    <property type="protein sequence ID" value="ALA66368.1"/>
    <property type="molecule type" value="Genomic_DNA"/>
</dbReference>
<accession>A0A0K2GXH6</accession>
<feature type="chain" id="PRO_5035992560" description="Lipoprotein" evidence="2">
    <location>
        <begin position="38"/>
        <end position="327"/>
    </location>
</feature>
<feature type="signal peptide" evidence="2">
    <location>
        <begin position="1"/>
        <end position="37"/>
    </location>
</feature>
<feature type="region of interest" description="Disordered" evidence="1">
    <location>
        <begin position="228"/>
        <end position="256"/>
    </location>
</feature>
<reference evidence="4" key="3">
    <citation type="submission" date="2018-04" db="EMBL/GenBank/DDBJ databases">
        <authorList>
            <person name="Go L.Y."/>
            <person name="Mitchell J.A."/>
        </authorList>
    </citation>
    <scope>NUCLEOTIDE SEQUENCE [LARGE SCALE GENOMIC DNA]</scope>
    <source>
        <strain evidence="4">N. lenta BS10</strain>
    </source>
</reference>